<dbReference type="AlphaFoldDB" id="A0A9P5NTI0"/>
<feature type="signal peptide" evidence="2">
    <location>
        <begin position="1"/>
        <end position="23"/>
    </location>
</feature>
<feature type="region of interest" description="Disordered" evidence="1">
    <location>
        <begin position="289"/>
        <end position="309"/>
    </location>
</feature>
<feature type="chain" id="PRO_5040256065" evidence="2">
    <location>
        <begin position="24"/>
        <end position="423"/>
    </location>
</feature>
<evidence type="ECO:0000313" key="3">
    <source>
        <dbReference type="EMBL" id="KAF8903935.1"/>
    </source>
</evidence>
<evidence type="ECO:0000313" key="4">
    <source>
        <dbReference type="Proteomes" id="UP000724874"/>
    </source>
</evidence>
<dbReference type="Proteomes" id="UP000724874">
    <property type="component" value="Unassembled WGS sequence"/>
</dbReference>
<keyword evidence="2" id="KW-0732">Signal</keyword>
<organism evidence="3 4">
    <name type="scientific">Gymnopilus junonius</name>
    <name type="common">Spectacular rustgill mushroom</name>
    <name type="synonym">Gymnopilus spectabilis subsp. junonius</name>
    <dbReference type="NCBI Taxonomy" id="109634"/>
    <lineage>
        <taxon>Eukaryota</taxon>
        <taxon>Fungi</taxon>
        <taxon>Dikarya</taxon>
        <taxon>Basidiomycota</taxon>
        <taxon>Agaricomycotina</taxon>
        <taxon>Agaricomycetes</taxon>
        <taxon>Agaricomycetidae</taxon>
        <taxon>Agaricales</taxon>
        <taxon>Agaricineae</taxon>
        <taxon>Hymenogastraceae</taxon>
        <taxon>Gymnopilus</taxon>
    </lineage>
</organism>
<protein>
    <submittedName>
        <fullName evidence="3">Uncharacterized protein</fullName>
    </submittedName>
</protein>
<dbReference type="OrthoDB" id="3241054at2759"/>
<feature type="compositionally biased region" description="Basic residues" evidence="1">
    <location>
        <begin position="297"/>
        <end position="309"/>
    </location>
</feature>
<name>A0A9P5NTI0_GYMJU</name>
<comment type="caution">
    <text evidence="3">The sequence shown here is derived from an EMBL/GenBank/DDBJ whole genome shotgun (WGS) entry which is preliminary data.</text>
</comment>
<keyword evidence="4" id="KW-1185">Reference proteome</keyword>
<sequence length="423" mass="40795">MFSKLLTSSALVLALSLQAQAHAAVAPALGVSGTPVRNDVKRPSTAQPCGAGANIASEIDSSTAVTAAADGTFDTTAIDFNAGTDGSRQFTAKVDATGTGKSFVAATITTNGDGNPTSVGSQPLVAKLPAGTKCTGGATGNKCLVQFVSTAGFGNCLVVAQGASGAASAAAPTASAATAGNAAANAAAAGTGAAAANAASNAAAAKGTTTKKAGAKKVKKAKKANAAVKKQRDLTLFEDQAPDFADVSSADAASATDSTAASTATDVADATSTDTAAAASSTDSAAATASTAAAGAKKTKKGKKAKKTKKAKKAAAAAAASSSAAAAAATDSAAIAATDSAAAATVTDSAAAATATVDSTFTNAADAPSTEDPAATEDVSARAEEPMRKRAGTTAARALMYDLEDRDEDVVVVRRGAFNWIWA</sequence>
<feature type="compositionally biased region" description="Basic and acidic residues" evidence="1">
    <location>
        <begin position="379"/>
        <end position="388"/>
    </location>
</feature>
<dbReference type="EMBL" id="JADNYJ010000028">
    <property type="protein sequence ID" value="KAF8903935.1"/>
    <property type="molecule type" value="Genomic_DNA"/>
</dbReference>
<gene>
    <name evidence="3" type="ORF">CPB84DRAFT_1773746</name>
</gene>
<reference evidence="3" key="1">
    <citation type="submission" date="2020-11" db="EMBL/GenBank/DDBJ databases">
        <authorList>
            <consortium name="DOE Joint Genome Institute"/>
            <person name="Ahrendt S."/>
            <person name="Riley R."/>
            <person name="Andreopoulos W."/>
            <person name="LaButti K."/>
            <person name="Pangilinan J."/>
            <person name="Ruiz-duenas F.J."/>
            <person name="Barrasa J.M."/>
            <person name="Sanchez-Garcia M."/>
            <person name="Camarero S."/>
            <person name="Miyauchi S."/>
            <person name="Serrano A."/>
            <person name="Linde D."/>
            <person name="Babiker R."/>
            <person name="Drula E."/>
            <person name="Ayuso-Fernandez I."/>
            <person name="Pacheco R."/>
            <person name="Padilla G."/>
            <person name="Ferreira P."/>
            <person name="Barriuso J."/>
            <person name="Kellner H."/>
            <person name="Castanera R."/>
            <person name="Alfaro M."/>
            <person name="Ramirez L."/>
            <person name="Pisabarro A.G."/>
            <person name="Kuo A."/>
            <person name="Tritt A."/>
            <person name="Lipzen A."/>
            <person name="He G."/>
            <person name="Yan M."/>
            <person name="Ng V."/>
            <person name="Cullen D."/>
            <person name="Martin F."/>
            <person name="Rosso M.-N."/>
            <person name="Henrissat B."/>
            <person name="Hibbett D."/>
            <person name="Martinez A.T."/>
            <person name="Grigoriev I.V."/>
        </authorList>
    </citation>
    <scope>NUCLEOTIDE SEQUENCE</scope>
    <source>
        <strain evidence="3">AH 44721</strain>
    </source>
</reference>
<evidence type="ECO:0000256" key="2">
    <source>
        <dbReference type="SAM" id="SignalP"/>
    </source>
</evidence>
<feature type="region of interest" description="Disordered" evidence="1">
    <location>
        <begin position="363"/>
        <end position="390"/>
    </location>
</feature>
<accession>A0A9P5NTI0</accession>
<proteinExistence type="predicted"/>
<evidence type="ECO:0000256" key="1">
    <source>
        <dbReference type="SAM" id="MobiDB-lite"/>
    </source>
</evidence>